<evidence type="ECO:0000259" key="6">
    <source>
        <dbReference type="Pfam" id="PF25876"/>
    </source>
</evidence>
<dbReference type="GO" id="GO:0046677">
    <property type="term" value="P:response to antibiotic"/>
    <property type="evidence" value="ECO:0007669"/>
    <property type="project" value="TreeGrafter"/>
</dbReference>
<evidence type="ECO:0000259" key="9">
    <source>
        <dbReference type="Pfam" id="PF25967"/>
    </source>
</evidence>
<dbReference type="EMBL" id="QXED01000003">
    <property type="protein sequence ID" value="RIV23694.1"/>
    <property type="molecule type" value="Genomic_DNA"/>
</dbReference>
<dbReference type="Gene3D" id="1.10.287.470">
    <property type="entry name" value="Helix hairpin bin"/>
    <property type="match status" value="1"/>
</dbReference>
<keyword evidence="5" id="KW-0732">Signal</keyword>
<feature type="domain" description="Multidrug resistance protein MdtA-like alpha-helical hairpin" evidence="6">
    <location>
        <begin position="103"/>
        <end position="172"/>
    </location>
</feature>
<evidence type="ECO:0000256" key="1">
    <source>
        <dbReference type="ARBA" id="ARBA00004196"/>
    </source>
</evidence>
<evidence type="ECO:0000313" key="11">
    <source>
        <dbReference type="Proteomes" id="UP000283523"/>
    </source>
</evidence>
<dbReference type="Pfam" id="PF25876">
    <property type="entry name" value="HH_MFP_RND"/>
    <property type="match status" value="1"/>
</dbReference>
<evidence type="ECO:0000259" key="7">
    <source>
        <dbReference type="Pfam" id="PF25917"/>
    </source>
</evidence>
<gene>
    <name evidence="10" type="ORF">DYU11_12000</name>
</gene>
<evidence type="ECO:0000256" key="2">
    <source>
        <dbReference type="ARBA" id="ARBA00009477"/>
    </source>
</evidence>
<dbReference type="Pfam" id="PF25917">
    <property type="entry name" value="BSH_RND"/>
    <property type="match status" value="1"/>
</dbReference>
<dbReference type="SUPFAM" id="SSF111369">
    <property type="entry name" value="HlyD-like secretion proteins"/>
    <property type="match status" value="1"/>
</dbReference>
<evidence type="ECO:0000256" key="3">
    <source>
        <dbReference type="SAM" id="Coils"/>
    </source>
</evidence>
<dbReference type="Gene3D" id="2.40.50.100">
    <property type="match status" value="1"/>
</dbReference>
<dbReference type="AlphaFoldDB" id="A0A418MBF9"/>
<feature type="domain" description="Multidrug resistance protein MdtA-like barrel-sandwich hybrid" evidence="7">
    <location>
        <begin position="63"/>
        <end position="200"/>
    </location>
</feature>
<reference evidence="10 11" key="1">
    <citation type="submission" date="2018-08" db="EMBL/GenBank/DDBJ databases">
        <title>Fibrisoma montanum sp. nov., isolated from Danxia mountain soil.</title>
        <authorList>
            <person name="Huang Y."/>
        </authorList>
    </citation>
    <scope>NUCLEOTIDE SEQUENCE [LARGE SCALE GENOMIC DNA]</scope>
    <source>
        <strain evidence="10 11">HYT19</strain>
    </source>
</reference>
<dbReference type="InterPro" id="IPR058626">
    <property type="entry name" value="MdtA-like_b-barrel"/>
</dbReference>
<dbReference type="Gene3D" id="2.40.420.20">
    <property type="match status" value="1"/>
</dbReference>
<dbReference type="PANTHER" id="PTHR30158">
    <property type="entry name" value="ACRA/E-RELATED COMPONENT OF DRUG EFFLUX TRANSPORTER"/>
    <property type="match status" value="1"/>
</dbReference>
<organism evidence="10 11">
    <name type="scientific">Fibrisoma montanum</name>
    <dbReference type="NCBI Taxonomy" id="2305895"/>
    <lineage>
        <taxon>Bacteria</taxon>
        <taxon>Pseudomonadati</taxon>
        <taxon>Bacteroidota</taxon>
        <taxon>Cytophagia</taxon>
        <taxon>Cytophagales</taxon>
        <taxon>Spirosomataceae</taxon>
        <taxon>Fibrisoma</taxon>
    </lineage>
</organism>
<evidence type="ECO:0000313" key="10">
    <source>
        <dbReference type="EMBL" id="RIV23694.1"/>
    </source>
</evidence>
<feature type="chain" id="PRO_5018966594" evidence="5">
    <location>
        <begin position="20"/>
        <end position="389"/>
    </location>
</feature>
<accession>A0A418MBF9</accession>
<sequence>MSAYYKQAFILLGALFVLGCGGNTSEQQRQGPPPPTPVTAVKATRSSATYYDTYPASVTAVTEVELRPQVSGYITGVFFQEGRRVRKGQKLYTIDQQQYRASYDQAIANLNAAKANLVRAQKDAERYNTLAQQDAVARQLVDNAQATLASAEQQVAAAQANVRQVQTSLEYATIYAPFEGTIGISQVRLGAAVTPGQTLLNTISADNPIAVDIAIDETEIQRFAQLQRQQPSARDSLFVLMLPSGTRYGYTGRILTIDRAVDPQTGTIRIRLGFPNPDGQLKAGLNGNVLVKNSTDAPQLLIPYQAVTEQMSEYFVYVVGDSSKVTQKKVTLGARINDKVIVKNGLNEGEVVVTEGTQKVREGSVVQVNPPGQAGAQQQPAGKQTASVK</sequence>
<dbReference type="GO" id="GO:0022857">
    <property type="term" value="F:transmembrane transporter activity"/>
    <property type="evidence" value="ECO:0007669"/>
    <property type="project" value="InterPro"/>
</dbReference>
<dbReference type="GO" id="GO:0005886">
    <property type="term" value="C:plasma membrane"/>
    <property type="evidence" value="ECO:0007669"/>
    <property type="project" value="TreeGrafter"/>
</dbReference>
<dbReference type="Gene3D" id="2.40.30.170">
    <property type="match status" value="1"/>
</dbReference>
<dbReference type="Pfam" id="PF25944">
    <property type="entry name" value="Beta-barrel_RND"/>
    <property type="match status" value="1"/>
</dbReference>
<dbReference type="OrthoDB" id="9801814at2"/>
<name>A0A418MBF9_9BACT</name>
<comment type="subcellular location">
    <subcellularLocation>
        <location evidence="1">Cell envelope</location>
    </subcellularLocation>
</comment>
<comment type="similarity">
    <text evidence="2">Belongs to the membrane fusion protein (MFP) (TC 8.A.1) family.</text>
</comment>
<dbReference type="NCBIfam" id="TIGR01730">
    <property type="entry name" value="RND_mfp"/>
    <property type="match status" value="1"/>
</dbReference>
<feature type="coiled-coil region" evidence="3">
    <location>
        <begin position="103"/>
        <end position="168"/>
    </location>
</feature>
<evidence type="ECO:0000259" key="8">
    <source>
        <dbReference type="Pfam" id="PF25944"/>
    </source>
</evidence>
<dbReference type="Proteomes" id="UP000283523">
    <property type="component" value="Unassembled WGS sequence"/>
</dbReference>
<feature type="domain" description="Multidrug resistance protein MdtA-like beta-barrel" evidence="8">
    <location>
        <begin position="208"/>
        <end position="292"/>
    </location>
</feature>
<dbReference type="RefSeq" id="WP_119667909.1">
    <property type="nucleotide sequence ID" value="NZ_QXED01000003.1"/>
</dbReference>
<protein>
    <submittedName>
        <fullName evidence="10">Efflux RND transporter periplasmic adaptor subunit</fullName>
    </submittedName>
</protein>
<dbReference type="InterPro" id="IPR006143">
    <property type="entry name" value="RND_pump_MFP"/>
</dbReference>
<comment type="caution">
    <text evidence="10">The sequence shown here is derived from an EMBL/GenBank/DDBJ whole genome shotgun (WGS) entry which is preliminary data.</text>
</comment>
<dbReference type="InterPro" id="IPR058625">
    <property type="entry name" value="MdtA-like_BSH"/>
</dbReference>
<dbReference type="GO" id="GO:0030313">
    <property type="term" value="C:cell envelope"/>
    <property type="evidence" value="ECO:0007669"/>
    <property type="project" value="UniProtKB-SubCell"/>
</dbReference>
<keyword evidence="11" id="KW-1185">Reference proteome</keyword>
<evidence type="ECO:0000256" key="5">
    <source>
        <dbReference type="SAM" id="SignalP"/>
    </source>
</evidence>
<dbReference type="Pfam" id="PF25967">
    <property type="entry name" value="RND-MFP_C"/>
    <property type="match status" value="1"/>
</dbReference>
<dbReference type="InterPro" id="IPR058624">
    <property type="entry name" value="MdtA-like_HH"/>
</dbReference>
<keyword evidence="3" id="KW-0175">Coiled coil</keyword>
<dbReference type="PROSITE" id="PS51257">
    <property type="entry name" value="PROKAR_LIPOPROTEIN"/>
    <property type="match status" value="1"/>
</dbReference>
<feature type="signal peptide" evidence="5">
    <location>
        <begin position="1"/>
        <end position="19"/>
    </location>
</feature>
<feature type="region of interest" description="Disordered" evidence="4">
    <location>
        <begin position="364"/>
        <end position="389"/>
    </location>
</feature>
<feature type="compositionally biased region" description="Low complexity" evidence="4">
    <location>
        <begin position="370"/>
        <end position="382"/>
    </location>
</feature>
<feature type="domain" description="Multidrug resistance protein MdtA-like C-terminal permuted SH3" evidence="9">
    <location>
        <begin position="300"/>
        <end position="359"/>
    </location>
</feature>
<dbReference type="InterPro" id="IPR058627">
    <property type="entry name" value="MdtA-like_C"/>
</dbReference>
<evidence type="ECO:0000256" key="4">
    <source>
        <dbReference type="SAM" id="MobiDB-lite"/>
    </source>
</evidence>
<proteinExistence type="inferred from homology"/>